<gene>
    <name evidence="1" type="ORF">SULPSESMR1_01880</name>
</gene>
<dbReference type="EMBL" id="CP022415">
    <property type="protein sequence ID" value="ASM72688.1"/>
    <property type="molecule type" value="Genomic_DNA"/>
</dbReference>
<keyword evidence="2" id="KW-1185">Reference proteome</keyword>
<name>A0A221K114_9RHOB</name>
<proteinExistence type="predicted"/>
<reference evidence="1 2" key="1">
    <citation type="submission" date="2017-07" db="EMBL/GenBank/DDBJ databases">
        <title>Genome Sequence of Sulfitobacter pseudonitzschiae Strain SMR1 Isolated from a culture of the Diatom Skeletonema marinoi.</title>
        <authorList>
            <person name="Topel M."/>
            <person name="Pinder M.I.M."/>
            <person name="Johansson O.N."/>
            <person name="Kourtchenko O."/>
            <person name="Godhe A."/>
            <person name="Clarke A.K."/>
        </authorList>
    </citation>
    <scope>NUCLEOTIDE SEQUENCE [LARGE SCALE GENOMIC DNA]</scope>
    <source>
        <strain evidence="1 2">SMR1</strain>
    </source>
</reference>
<evidence type="ECO:0000313" key="2">
    <source>
        <dbReference type="Proteomes" id="UP000199754"/>
    </source>
</evidence>
<organism evidence="1 2">
    <name type="scientific">Pseudosulfitobacter pseudonitzschiae</name>
    <dbReference type="NCBI Taxonomy" id="1402135"/>
    <lineage>
        <taxon>Bacteria</taxon>
        <taxon>Pseudomonadati</taxon>
        <taxon>Pseudomonadota</taxon>
        <taxon>Alphaproteobacteria</taxon>
        <taxon>Rhodobacterales</taxon>
        <taxon>Roseobacteraceae</taxon>
        <taxon>Pseudosulfitobacter</taxon>
    </lineage>
</organism>
<accession>A0A221K114</accession>
<evidence type="ECO:0000313" key="1">
    <source>
        <dbReference type="EMBL" id="ASM72688.1"/>
    </source>
</evidence>
<sequence>MPLVVVTLLGALWVFRLGWIWAHLDESALLDHYARLYVAETGAGASPSDCVGRPGEQAAVRLVISCTTPQGSRRVYLIGRFGGLLDQLPAPRNAAET</sequence>
<dbReference type="KEGG" id="spse:SULPSESMR1_01880"/>
<protein>
    <submittedName>
        <fullName evidence="1">Uncharacterized protein</fullName>
    </submittedName>
</protein>
<dbReference type="Proteomes" id="UP000199754">
    <property type="component" value="Chromosome"/>
</dbReference>
<dbReference type="AlphaFoldDB" id="A0A221K114"/>